<protein>
    <submittedName>
        <fullName evidence="2">Uncharacterized protein</fullName>
    </submittedName>
</protein>
<gene>
    <name evidence="2" type="ORF">PG986_008322</name>
</gene>
<evidence type="ECO:0000313" key="2">
    <source>
        <dbReference type="EMBL" id="KAK7952594.1"/>
    </source>
</evidence>
<name>A0ABR1QF30_9PEZI</name>
<feature type="compositionally biased region" description="Basic and acidic residues" evidence="1">
    <location>
        <begin position="442"/>
        <end position="454"/>
    </location>
</feature>
<feature type="compositionally biased region" description="Basic and acidic residues" evidence="1">
    <location>
        <begin position="70"/>
        <end position="79"/>
    </location>
</feature>
<dbReference type="EMBL" id="JAQQWE010000005">
    <property type="protein sequence ID" value="KAK7952594.1"/>
    <property type="molecule type" value="Genomic_DNA"/>
</dbReference>
<sequence length="468" mass="51996">MEDQSDRHITIRKKRSLSEDHYGIGIHPPSKRRALSEGGYSTEQGRGNCDMSGESMTAPCPFRLGIRHRNSGEEQRRDVTGLTAGEASSPQQTEAVSGPDVGSPRHTDAPLSPPSLPQHDIVHEKEHVDGVDRARFALGVLLVPSSSPSSAQSDDESQLPPPSSSQQSGSSGHRTSPTRTEESPKAKVKLPPMGKVKASSAALPAALPAGKSGRKRLPTLGQKTGGSGGLNAVEKPTKTSPKKRRQSQLLVSDERDGSQKGVARSKGKAPKRQREDDENLTDEKPDATQVDDSIYVLPVRKKRHQSRWTAVNSANLVVDDDEDVPQQQPEKSQEEKEEEEEQLQHDMAQRSLDYRATATPKRGRRRSSNNNGKKSGTVWAGMTEPLFREDKEHNRQLEEGRKRRRREREKQQAGGAGKETTPEEKRRIYNEKQRERRARIKREKEEEERRRQSGEDTLDTTLVIAVAS</sequence>
<feature type="compositionally biased region" description="Basic and acidic residues" evidence="1">
    <location>
        <begin position="386"/>
        <end position="401"/>
    </location>
</feature>
<feature type="compositionally biased region" description="Low complexity" evidence="1">
    <location>
        <begin position="198"/>
        <end position="209"/>
    </location>
</feature>
<reference evidence="2 3" key="1">
    <citation type="submission" date="2023-01" db="EMBL/GenBank/DDBJ databases">
        <title>Analysis of 21 Apiospora genomes using comparative genomics revels a genus with tremendous synthesis potential of carbohydrate active enzymes and secondary metabolites.</title>
        <authorList>
            <person name="Sorensen T."/>
        </authorList>
    </citation>
    <scope>NUCLEOTIDE SEQUENCE [LARGE SCALE GENOMIC DNA]</scope>
    <source>
        <strain evidence="2 3">CBS 24483</strain>
    </source>
</reference>
<dbReference type="GeneID" id="92077606"/>
<comment type="caution">
    <text evidence="2">The sequence shown here is derived from an EMBL/GenBank/DDBJ whole genome shotgun (WGS) entry which is preliminary data.</text>
</comment>
<proteinExistence type="predicted"/>
<feature type="region of interest" description="Disordered" evidence="1">
    <location>
        <begin position="144"/>
        <end position="468"/>
    </location>
</feature>
<organism evidence="2 3">
    <name type="scientific">Apiospora aurea</name>
    <dbReference type="NCBI Taxonomy" id="335848"/>
    <lineage>
        <taxon>Eukaryota</taxon>
        <taxon>Fungi</taxon>
        <taxon>Dikarya</taxon>
        <taxon>Ascomycota</taxon>
        <taxon>Pezizomycotina</taxon>
        <taxon>Sordariomycetes</taxon>
        <taxon>Xylariomycetidae</taxon>
        <taxon>Amphisphaeriales</taxon>
        <taxon>Apiosporaceae</taxon>
        <taxon>Apiospora</taxon>
    </lineage>
</organism>
<dbReference type="Proteomes" id="UP001391051">
    <property type="component" value="Unassembled WGS sequence"/>
</dbReference>
<feature type="region of interest" description="Disordered" evidence="1">
    <location>
        <begin position="1"/>
        <end position="128"/>
    </location>
</feature>
<feature type="compositionally biased region" description="Polar residues" evidence="1">
    <location>
        <begin position="86"/>
        <end position="95"/>
    </location>
</feature>
<accession>A0ABR1QF30</accession>
<evidence type="ECO:0000256" key="1">
    <source>
        <dbReference type="SAM" id="MobiDB-lite"/>
    </source>
</evidence>
<feature type="compositionally biased region" description="Basic and acidic residues" evidence="1">
    <location>
        <begin position="420"/>
        <end position="434"/>
    </location>
</feature>
<evidence type="ECO:0000313" key="3">
    <source>
        <dbReference type="Proteomes" id="UP001391051"/>
    </source>
</evidence>
<dbReference type="RefSeq" id="XP_066700656.1">
    <property type="nucleotide sequence ID" value="XM_066844544.1"/>
</dbReference>
<keyword evidence="3" id="KW-1185">Reference proteome</keyword>